<name>A0A4R1GH68_9BACT</name>
<comment type="caution">
    <text evidence="1">The sequence shown here is derived from an EMBL/GenBank/DDBJ whole genome shotgun (WGS) entry which is preliminary data.</text>
</comment>
<sequence>MSKKEELNKAIELYEKFHWGKLPKQASQVRIKLTKTFVHLGKLLGVVYLADKGDGPKPYIHFFGGEPEPFSLKCCKCGGEVCLRKERRFRISKLPDLLTDPDGEELYIANFSGRVTERGIEG</sequence>
<dbReference type="Proteomes" id="UP000295777">
    <property type="component" value="Unassembled WGS sequence"/>
</dbReference>
<dbReference type="RefSeq" id="WP_132524829.1">
    <property type="nucleotide sequence ID" value="NZ_SMFV01000001.1"/>
</dbReference>
<dbReference type="EMBL" id="SMFV01000001">
    <property type="protein sequence ID" value="TCK06361.1"/>
    <property type="molecule type" value="Genomic_DNA"/>
</dbReference>
<evidence type="ECO:0000313" key="1">
    <source>
        <dbReference type="EMBL" id="TCK06361.1"/>
    </source>
</evidence>
<dbReference type="AlphaFoldDB" id="A0A4R1GH68"/>
<gene>
    <name evidence="1" type="ORF">CLV27_0162</name>
</gene>
<organism evidence="1 2">
    <name type="scientific">Phorcysia thermohydrogeniphila</name>
    <dbReference type="NCBI Taxonomy" id="936138"/>
    <lineage>
        <taxon>Bacteria</taxon>
        <taxon>Pseudomonadati</taxon>
        <taxon>Aquificota</taxon>
        <taxon>Aquificia</taxon>
        <taxon>Desulfurobacteriales</taxon>
        <taxon>Desulfurobacteriaceae</taxon>
        <taxon>Phorcysia</taxon>
    </lineage>
</organism>
<proteinExistence type="predicted"/>
<protein>
    <submittedName>
        <fullName evidence="1">Uncharacterized protein</fullName>
    </submittedName>
</protein>
<evidence type="ECO:0000313" key="2">
    <source>
        <dbReference type="Proteomes" id="UP000295777"/>
    </source>
</evidence>
<reference evidence="1 2" key="1">
    <citation type="submission" date="2019-03" db="EMBL/GenBank/DDBJ databases">
        <title>Genomic Encyclopedia of Archaeal and Bacterial Type Strains, Phase II (KMG-II): from individual species to whole genera.</title>
        <authorList>
            <person name="Goeker M."/>
        </authorList>
    </citation>
    <scope>NUCLEOTIDE SEQUENCE [LARGE SCALE GENOMIC DNA]</scope>
    <source>
        <strain evidence="1 2">DSM 24425</strain>
    </source>
</reference>
<dbReference type="OrthoDB" id="9845166at2"/>
<keyword evidence="2" id="KW-1185">Reference proteome</keyword>
<accession>A0A4R1GH68</accession>